<dbReference type="AlphaFoldDB" id="A0A3P7KWD6"/>
<keyword evidence="1" id="KW-0812">Transmembrane</keyword>
<keyword evidence="1" id="KW-0472">Membrane</keyword>
<gene>
    <name evidence="2" type="ORF">SVUK_LOCUS6500</name>
</gene>
<organism evidence="2 3">
    <name type="scientific">Strongylus vulgaris</name>
    <name type="common">Blood worm</name>
    <dbReference type="NCBI Taxonomy" id="40348"/>
    <lineage>
        <taxon>Eukaryota</taxon>
        <taxon>Metazoa</taxon>
        <taxon>Ecdysozoa</taxon>
        <taxon>Nematoda</taxon>
        <taxon>Chromadorea</taxon>
        <taxon>Rhabditida</taxon>
        <taxon>Rhabditina</taxon>
        <taxon>Rhabditomorpha</taxon>
        <taxon>Strongyloidea</taxon>
        <taxon>Strongylidae</taxon>
        <taxon>Strongylus</taxon>
    </lineage>
</organism>
<dbReference type="EMBL" id="UYYB01020701">
    <property type="protein sequence ID" value="VDM71502.1"/>
    <property type="molecule type" value="Genomic_DNA"/>
</dbReference>
<proteinExistence type="predicted"/>
<feature type="transmembrane region" description="Helical" evidence="1">
    <location>
        <begin position="21"/>
        <end position="42"/>
    </location>
</feature>
<sequence>MTIPSAVCNISVDIVKLTHTYVNVAAVFGYFMILGDCVYYLLNDPALAPLPATTTTAGGLTLYYPCSSTVIMQIGDQ</sequence>
<evidence type="ECO:0000256" key="1">
    <source>
        <dbReference type="SAM" id="Phobius"/>
    </source>
</evidence>
<name>A0A3P7KWD6_STRVU</name>
<reference evidence="2 3" key="1">
    <citation type="submission" date="2018-11" db="EMBL/GenBank/DDBJ databases">
        <authorList>
            <consortium name="Pathogen Informatics"/>
        </authorList>
    </citation>
    <scope>NUCLEOTIDE SEQUENCE [LARGE SCALE GENOMIC DNA]</scope>
</reference>
<keyword evidence="1" id="KW-1133">Transmembrane helix</keyword>
<evidence type="ECO:0000313" key="2">
    <source>
        <dbReference type="EMBL" id="VDM71502.1"/>
    </source>
</evidence>
<dbReference type="Proteomes" id="UP000270094">
    <property type="component" value="Unassembled WGS sequence"/>
</dbReference>
<keyword evidence="3" id="KW-1185">Reference proteome</keyword>
<accession>A0A3P7KWD6</accession>
<protein>
    <submittedName>
        <fullName evidence="2">Uncharacterized protein</fullName>
    </submittedName>
</protein>
<evidence type="ECO:0000313" key="3">
    <source>
        <dbReference type="Proteomes" id="UP000270094"/>
    </source>
</evidence>